<evidence type="ECO:0000313" key="2">
    <source>
        <dbReference type="Proteomes" id="UP000233551"/>
    </source>
</evidence>
<dbReference type="EMBL" id="PGOL01000802">
    <property type="protein sequence ID" value="PKI64633.1"/>
    <property type="molecule type" value="Genomic_DNA"/>
</dbReference>
<accession>A0A2I0K952</accession>
<gene>
    <name evidence="1" type="ORF">CRG98_014971</name>
</gene>
<protein>
    <submittedName>
        <fullName evidence="1">Uncharacterized protein</fullName>
    </submittedName>
</protein>
<dbReference type="AlphaFoldDB" id="A0A2I0K952"/>
<name>A0A2I0K952_PUNGR</name>
<keyword evidence="2" id="KW-1185">Reference proteome</keyword>
<organism evidence="1 2">
    <name type="scientific">Punica granatum</name>
    <name type="common">Pomegranate</name>
    <dbReference type="NCBI Taxonomy" id="22663"/>
    <lineage>
        <taxon>Eukaryota</taxon>
        <taxon>Viridiplantae</taxon>
        <taxon>Streptophyta</taxon>
        <taxon>Embryophyta</taxon>
        <taxon>Tracheophyta</taxon>
        <taxon>Spermatophyta</taxon>
        <taxon>Magnoliopsida</taxon>
        <taxon>eudicotyledons</taxon>
        <taxon>Gunneridae</taxon>
        <taxon>Pentapetalae</taxon>
        <taxon>rosids</taxon>
        <taxon>malvids</taxon>
        <taxon>Myrtales</taxon>
        <taxon>Lythraceae</taxon>
        <taxon>Punica</taxon>
    </lineage>
</organism>
<sequence>MGTRNTTRVSRSLLMSYEGPNNLSRAVPARVSGKEGYADKTCACTGCPSLPVTQSVSTILTLRNGDEDEGKESRDMRECGWSLYVRVFSGRVRVMEVMEMLGNGRPREISERAAEARVVGDGRRMEKKPMMEIDGAT</sequence>
<reference evidence="1 2" key="1">
    <citation type="submission" date="2017-11" db="EMBL/GenBank/DDBJ databases">
        <title>De-novo sequencing of pomegranate (Punica granatum L.) genome.</title>
        <authorList>
            <person name="Akparov Z."/>
            <person name="Amiraslanov A."/>
            <person name="Hajiyeva S."/>
            <person name="Abbasov M."/>
            <person name="Kaur K."/>
            <person name="Hamwieh A."/>
            <person name="Solovyev V."/>
            <person name="Salamov A."/>
            <person name="Braich B."/>
            <person name="Kosarev P."/>
            <person name="Mahmoud A."/>
            <person name="Hajiyev E."/>
            <person name="Babayeva S."/>
            <person name="Izzatullayeva V."/>
            <person name="Mammadov A."/>
            <person name="Mammadov A."/>
            <person name="Sharifova S."/>
            <person name="Ojaghi J."/>
            <person name="Eynullazada K."/>
            <person name="Bayramov B."/>
            <person name="Abdulazimova A."/>
            <person name="Shahmuradov I."/>
        </authorList>
    </citation>
    <scope>NUCLEOTIDE SEQUENCE [LARGE SCALE GENOMIC DNA]</scope>
    <source>
        <strain evidence="2">cv. AG2017</strain>
        <tissue evidence="1">Leaf</tissue>
    </source>
</reference>
<proteinExistence type="predicted"/>
<dbReference type="Proteomes" id="UP000233551">
    <property type="component" value="Unassembled WGS sequence"/>
</dbReference>
<comment type="caution">
    <text evidence="1">The sequence shown here is derived from an EMBL/GenBank/DDBJ whole genome shotgun (WGS) entry which is preliminary data.</text>
</comment>
<evidence type="ECO:0000313" key="1">
    <source>
        <dbReference type="EMBL" id="PKI64633.1"/>
    </source>
</evidence>